<sequence>MPPLTPADLEVPRTPRQANALKERLLELLPDRLVLETTLGSVTFVAHKTVPCGYAAVDPLGCTGEVFFPDNYRWYPRRLTRPDSWSSEDEDRVLGAVVAAWQDAEPARSMLQVVGRLRGLHSRVVNGGFDEDTSFAEIHAPVEPAVRRLFLAVAVERFVVAELRPQARIAAPTWAGTVEEFVAAHTPGAPTR</sequence>
<evidence type="ECO:0000313" key="1">
    <source>
        <dbReference type="EMBL" id="GEL94649.1"/>
    </source>
</evidence>
<keyword evidence="2" id="KW-1185">Reference proteome</keyword>
<proteinExistence type="predicted"/>
<dbReference type="RefSeq" id="WP_146842319.1">
    <property type="nucleotide sequence ID" value="NZ_BJWG01000004.1"/>
</dbReference>
<protein>
    <submittedName>
        <fullName evidence="1">Uncharacterized protein</fullName>
    </submittedName>
</protein>
<dbReference type="Proteomes" id="UP000321720">
    <property type="component" value="Unassembled WGS sequence"/>
</dbReference>
<gene>
    <name evidence="1" type="ORF">CCO02nite_13070</name>
</gene>
<comment type="caution">
    <text evidence="1">The sequence shown here is derived from an EMBL/GenBank/DDBJ whole genome shotgun (WGS) entry which is preliminary data.</text>
</comment>
<organism evidence="1 2">
    <name type="scientific">Cellulomonas composti</name>
    <dbReference type="NCBI Taxonomy" id="266130"/>
    <lineage>
        <taxon>Bacteria</taxon>
        <taxon>Bacillati</taxon>
        <taxon>Actinomycetota</taxon>
        <taxon>Actinomycetes</taxon>
        <taxon>Micrococcales</taxon>
        <taxon>Cellulomonadaceae</taxon>
        <taxon>Cellulomonas</taxon>
    </lineage>
</organism>
<name>A0A511JA54_9CELL</name>
<dbReference type="EMBL" id="BJWG01000004">
    <property type="protein sequence ID" value="GEL94649.1"/>
    <property type="molecule type" value="Genomic_DNA"/>
</dbReference>
<reference evidence="1 2" key="1">
    <citation type="submission" date="2019-07" db="EMBL/GenBank/DDBJ databases">
        <title>Whole genome shotgun sequence of Cellulomonas composti NBRC 100758.</title>
        <authorList>
            <person name="Hosoyama A."/>
            <person name="Uohara A."/>
            <person name="Ohji S."/>
            <person name="Ichikawa N."/>
        </authorList>
    </citation>
    <scope>NUCLEOTIDE SEQUENCE [LARGE SCALE GENOMIC DNA]</scope>
    <source>
        <strain evidence="1 2">NBRC 100758</strain>
    </source>
</reference>
<dbReference type="AlphaFoldDB" id="A0A511JA54"/>
<evidence type="ECO:0000313" key="2">
    <source>
        <dbReference type="Proteomes" id="UP000321720"/>
    </source>
</evidence>
<accession>A0A511JA54</accession>